<dbReference type="PANTHER" id="PTHR42658">
    <property type="entry name" value="HYDROLASE TATD"/>
    <property type="match status" value="1"/>
</dbReference>
<dbReference type="Pfam" id="PF01026">
    <property type="entry name" value="TatD_DNase"/>
    <property type="match status" value="1"/>
</dbReference>
<sequence>MNNNNQFPGNFIADSTIVDEMFSDRAVTCPCCNGTITPQMLQNLLAQAGQLQQGQAAFRQLASGGNGMMIDPHAHMIARTTDDYEAMAKAGIVAVIEPAFWLGQLRTNVGSFIDYFSTITGFERFRAGQFGIRHYCAIGLNPKEANNPALAEAVLDIMPRYLGKEGVVALGEIGYDEQTELEDKALRAQIAMALEFELPIMIHTPHRDKKRGTTRTMDVLEECGFDPARCVIDHNNEETVQEVLGRGYWCAFTIYPSTKMGNERLADIVRQYGPERIIVNSACDWGVSDPLAVPKSARLMASRGISAEVIHQVVYANALSVYGLNQEMQEAHWCQPAKIDQRTLYSGNSVLRGQTPRVDEDILDPDIIR</sequence>
<dbReference type="AlphaFoldDB" id="A0A318J5N9"/>
<dbReference type="InterPro" id="IPR001130">
    <property type="entry name" value="TatD-like"/>
</dbReference>
<dbReference type="PANTHER" id="PTHR42658:SF1">
    <property type="entry name" value="HYDROLASE TATD"/>
    <property type="match status" value="1"/>
</dbReference>
<name>A0A318J5N9_9BURK</name>
<dbReference type="GO" id="GO:0016788">
    <property type="term" value="F:hydrolase activity, acting on ester bonds"/>
    <property type="evidence" value="ECO:0007669"/>
    <property type="project" value="InterPro"/>
</dbReference>
<dbReference type="Proteomes" id="UP000247792">
    <property type="component" value="Unassembled WGS sequence"/>
</dbReference>
<dbReference type="Gene3D" id="3.20.20.140">
    <property type="entry name" value="Metal-dependent hydrolases"/>
    <property type="match status" value="1"/>
</dbReference>
<keyword evidence="2" id="KW-1185">Reference proteome</keyword>
<evidence type="ECO:0000313" key="1">
    <source>
        <dbReference type="EMBL" id="PXX42462.1"/>
    </source>
</evidence>
<evidence type="ECO:0008006" key="3">
    <source>
        <dbReference type="Google" id="ProtNLM"/>
    </source>
</evidence>
<gene>
    <name evidence="1" type="ORF">DFR42_105120</name>
</gene>
<dbReference type="SUPFAM" id="SSF51556">
    <property type="entry name" value="Metallo-dependent hydrolases"/>
    <property type="match status" value="1"/>
</dbReference>
<dbReference type="CDD" id="cd01310">
    <property type="entry name" value="TatD_DNAse"/>
    <property type="match status" value="1"/>
</dbReference>
<dbReference type="EMBL" id="QJKB01000005">
    <property type="protein sequence ID" value="PXX42462.1"/>
    <property type="molecule type" value="Genomic_DNA"/>
</dbReference>
<dbReference type="RefSeq" id="WP_245936992.1">
    <property type="nucleotide sequence ID" value="NZ_QJKB01000005.1"/>
</dbReference>
<reference evidence="1 2" key="1">
    <citation type="submission" date="2018-05" db="EMBL/GenBank/DDBJ databases">
        <title>Genomic Encyclopedia of Type Strains, Phase IV (KMG-IV): sequencing the most valuable type-strain genomes for metagenomic binning, comparative biology and taxonomic classification.</title>
        <authorList>
            <person name="Goeker M."/>
        </authorList>
    </citation>
    <scope>NUCLEOTIDE SEQUENCE [LARGE SCALE GENOMIC DNA]</scope>
    <source>
        <strain evidence="1 2">DSM 19792</strain>
    </source>
</reference>
<proteinExistence type="predicted"/>
<evidence type="ECO:0000313" key="2">
    <source>
        <dbReference type="Proteomes" id="UP000247792"/>
    </source>
</evidence>
<comment type="caution">
    <text evidence="1">The sequence shown here is derived from an EMBL/GenBank/DDBJ whole genome shotgun (WGS) entry which is preliminary data.</text>
</comment>
<dbReference type="InterPro" id="IPR032466">
    <property type="entry name" value="Metal_Hydrolase"/>
</dbReference>
<protein>
    <recommendedName>
        <fullName evidence="3">TatD DNase family protein</fullName>
    </recommendedName>
</protein>
<accession>A0A318J5N9</accession>
<dbReference type="InterPro" id="IPR012022">
    <property type="entry name" value="UCP005295"/>
</dbReference>
<organism evidence="1 2">
    <name type="scientific">Undibacterium pigrum</name>
    <dbReference type="NCBI Taxonomy" id="401470"/>
    <lineage>
        <taxon>Bacteria</taxon>
        <taxon>Pseudomonadati</taxon>
        <taxon>Pseudomonadota</taxon>
        <taxon>Betaproteobacteria</taxon>
        <taxon>Burkholderiales</taxon>
        <taxon>Oxalobacteraceae</taxon>
        <taxon>Undibacterium</taxon>
    </lineage>
</organism>